<gene>
    <name evidence="3" type="primary">LOC124293112</name>
</gene>
<dbReference type="RefSeq" id="XP_046588599.1">
    <property type="nucleotide sequence ID" value="XM_046732643.1"/>
</dbReference>
<protein>
    <submittedName>
        <fullName evidence="3">Trichohyalin-like</fullName>
    </submittedName>
</protein>
<keyword evidence="2" id="KW-1185">Reference proteome</keyword>
<dbReference type="Proteomes" id="UP000829291">
    <property type="component" value="Chromosome 1"/>
</dbReference>
<organism evidence="2 3">
    <name type="scientific">Neodiprion lecontei</name>
    <name type="common">Redheaded pine sawfly</name>
    <dbReference type="NCBI Taxonomy" id="441921"/>
    <lineage>
        <taxon>Eukaryota</taxon>
        <taxon>Metazoa</taxon>
        <taxon>Ecdysozoa</taxon>
        <taxon>Arthropoda</taxon>
        <taxon>Hexapoda</taxon>
        <taxon>Insecta</taxon>
        <taxon>Pterygota</taxon>
        <taxon>Neoptera</taxon>
        <taxon>Endopterygota</taxon>
        <taxon>Hymenoptera</taxon>
        <taxon>Tenthredinoidea</taxon>
        <taxon>Diprionidae</taxon>
        <taxon>Diprioninae</taxon>
        <taxon>Neodiprion</taxon>
    </lineage>
</organism>
<evidence type="ECO:0000256" key="1">
    <source>
        <dbReference type="SAM" id="MobiDB-lite"/>
    </source>
</evidence>
<sequence length="292" mass="33976">MEEKAGGCRGTREGRNRRREMKEAIRDMGKRLDAVEKRGGEEIEKVEERLAEIDKERIECAEKRQREGNSGVAKIAMDRAREVEWVLERKERAERRGNIVERGTRIEKGKEKEGLQKIMQVIRVEVEIKETWEVGAKGVRERGIWIARLGSREQKKRKLIDKKSHLRRREEILEEDLTWAKRKTKWKLREIAAFEERRRNRVRAGYGKIWIKGKMCKWDEIGEVLRDGAGRDLGGEEKEGVGSDSDRIASEERQEVDIASQAGVSRERQVREWIVWSGGSYGRGRGRGERGG</sequence>
<evidence type="ECO:0000313" key="2">
    <source>
        <dbReference type="Proteomes" id="UP000829291"/>
    </source>
</evidence>
<name>A0ABM3FKP8_NEOLC</name>
<accession>A0ABM3FKP8</accession>
<feature type="region of interest" description="Disordered" evidence="1">
    <location>
        <begin position="1"/>
        <end position="21"/>
    </location>
</feature>
<proteinExistence type="predicted"/>
<evidence type="ECO:0000313" key="3">
    <source>
        <dbReference type="RefSeq" id="XP_046588599.1"/>
    </source>
</evidence>
<dbReference type="GeneID" id="124293112"/>
<feature type="region of interest" description="Disordered" evidence="1">
    <location>
        <begin position="232"/>
        <end position="256"/>
    </location>
</feature>
<reference evidence="3" key="1">
    <citation type="submission" date="2025-08" db="UniProtKB">
        <authorList>
            <consortium name="RefSeq"/>
        </authorList>
    </citation>
    <scope>IDENTIFICATION</scope>
    <source>
        <tissue evidence="3">Thorax and Abdomen</tissue>
    </source>
</reference>